<dbReference type="SUPFAM" id="SSF52540">
    <property type="entry name" value="P-loop containing nucleoside triphosphate hydrolases"/>
    <property type="match status" value="1"/>
</dbReference>
<dbReference type="CDD" id="cd00009">
    <property type="entry name" value="AAA"/>
    <property type="match status" value="1"/>
</dbReference>
<dbReference type="InterPro" id="IPR025944">
    <property type="entry name" value="Sigma_54_int_dom_CS"/>
</dbReference>
<dbReference type="GO" id="GO:0006355">
    <property type="term" value="P:regulation of DNA-templated transcription"/>
    <property type="evidence" value="ECO:0007669"/>
    <property type="project" value="InterPro"/>
</dbReference>
<evidence type="ECO:0000256" key="5">
    <source>
        <dbReference type="ARBA" id="ARBA00023163"/>
    </source>
</evidence>
<proteinExistence type="predicted"/>
<dbReference type="InterPro" id="IPR025943">
    <property type="entry name" value="Sigma_54_int_dom_ATP-bd_2"/>
</dbReference>
<evidence type="ECO:0000313" key="8">
    <source>
        <dbReference type="Proteomes" id="UP000295500"/>
    </source>
</evidence>
<dbReference type="Pfam" id="PF25601">
    <property type="entry name" value="AAA_lid_14"/>
    <property type="match status" value="1"/>
</dbReference>
<dbReference type="Proteomes" id="UP000295500">
    <property type="component" value="Unassembled WGS sequence"/>
</dbReference>
<dbReference type="AlphaFoldDB" id="A0A4R6Q5H6"/>
<dbReference type="FunFam" id="3.40.50.300:FF:000006">
    <property type="entry name" value="DNA-binding transcriptional regulator NtrC"/>
    <property type="match status" value="1"/>
</dbReference>
<keyword evidence="5" id="KW-0804">Transcription</keyword>
<sequence length="693" mass="77764">MKKECGLGRVLEPKETVPASAWKVDNSRDLRKGEARIAIKLINIEWDSFQQICSSCGYDDEKIKAKILYIIERRGKLHNPFTSTGGVLLGVAEEAYDGQFPGKDVAGGDMVYCTSSMTGIPLYIDEITGIDYNYGQISCAGYAIVFETSRLVKARKDLRNNYTLAALDEAGNLYGAHQMAVDDGARYIAIIGKNTFTTAVFGAALRKAMGPECRIVAIMDKYLRGSLSEAEVNQTLRPLIRETYFLDLTEPIAAYREMKKKETIAGSFDLVIITEDIFGAEALAVMLAKTKGGLYFTSIANHYGSAQLAAENLGKVVNMYAFDQFVENYHKFTLDLIEFTQFKLEEINNLYEKKKKISRLTKSRSKEISINKAGRDDDFIYSSEVTRNLMDEVLNIARFDCNVIIQGETGVGKEKVLSLIHQNSERRNNPCIKINCATIQESLGESDFFGYEEGAFTGARSSGKAGYFQLANNGILFLDEIGTLSLNLQTKLLRVLQENQFYKVGGTVQQDVNVRVICANNIPLKGLVDEGRFREDLYYRLNICTIDVPPLRERRADILVLAEGFVKKWNKKYGVDRVLSPEALNGLYNYYWPGNVRELENVVHRLIIGSTGVVINGNAVDDILNEDAYGDMMMNVKQRVERTSELNFDELMAQQERRIIEYALRKEGTTRGAAKLLGMSHSTFSRKKIKCGL</sequence>
<dbReference type="PANTHER" id="PTHR32071">
    <property type="entry name" value="TRANSCRIPTIONAL REGULATORY PROTEIN"/>
    <property type="match status" value="1"/>
</dbReference>
<dbReference type="Pfam" id="PF26370">
    <property type="entry name" value="KDD_N"/>
    <property type="match status" value="1"/>
</dbReference>
<dbReference type="SUPFAM" id="SSF46689">
    <property type="entry name" value="Homeodomain-like"/>
    <property type="match status" value="1"/>
</dbReference>
<gene>
    <name evidence="7" type="ORF">EV211_11112</name>
</gene>
<dbReference type="PROSITE" id="PS50045">
    <property type="entry name" value="SIGMA54_INTERACT_4"/>
    <property type="match status" value="1"/>
</dbReference>
<dbReference type="SMART" id="SM00382">
    <property type="entry name" value="AAA"/>
    <property type="match status" value="1"/>
</dbReference>
<dbReference type="PROSITE" id="PS00688">
    <property type="entry name" value="SIGMA54_INTERACT_3"/>
    <property type="match status" value="1"/>
</dbReference>
<dbReference type="RefSeq" id="WP_133528163.1">
    <property type="nucleotide sequence ID" value="NZ_SNXO01000011.1"/>
</dbReference>
<keyword evidence="1" id="KW-0547">Nucleotide-binding</keyword>
<organism evidence="7 8">
    <name type="scientific">Aminicella lysinilytica</name>
    <dbReference type="NCBI Taxonomy" id="433323"/>
    <lineage>
        <taxon>Bacteria</taxon>
        <taxon>Bacillati</taxon>
        <taxon>Bacillota</taxon>
        <taxon>Clostridia</taxon>
        <taxon>Peptostreptococcales</taxon>
        <taxon>Anaerovoracaceae</taxon>
        <taxon>Aminicella</taxon>
    </lineage>
</organism>
<dbReference type="OrthoDB" id="9803970at2"/>
<dbReference type="GO" id="GO:0005524">
    <property type="term" value="F:ATP binding"/>
    <property type="evidence" value="ECO:0007669"/>
    <property type="project" value="UniProtKB-KW"/>
</dbReference>
<dbReference type="Gene3D" id="3.40.50.300">
    <property type="entry name" value="P-loop containing nucleotide triphosphate hydrolases"/>
    <property type="match status" value="1"/>
</dbReference>
<keyword evidence="2" id="KW-0067">ATP-binding</keyword>
<keyword evidence="3" id="KW-0805">Transcription regulation</keyword>
<dbReference type="InterPro" id="IPR002078">
    <property type="entry name" value="Sigma_54_int"/>
</dbReference>
<dbReference type="InterPro" id="IPR058031">
    <property type="entry name" value="AAA_lid_NorR"/>
</dbReference>
<evidence type="ECO:0000256" key="2">
    <source>
        <dbReference type="ARBA" id="ARBA00022840"/>
    </source>
</evidence>
<accession>A0A4R6Q5H6</accession>
<dbReference type="InterPro" id="IPR058932">
    <property type="entry name" value="KDD_N"/>
</dbReference>
<reference evidence="7 8" key="1">
    <citation type="submission" date="2019-03" db="EMBL/GenBank/DDBJ databases">
        <title>Genomic Encyclopedia of Type Strains, Phase IV (KMG-IV): sequencing the most valuable type-strain genomes for metagenomic binning, comparative biology and taxonomic classification.</title>
        <authorList>
            <person name="Goeker M."/>
        </authorList>
    </citation>
    <scope>NUCLEOTIDE SEQUENCE [LARGE SCALE GENOMIC DNA]</scope>
    <source>
        <strain evidence="7 8">DSM 28287</strain>
    </source>
</reference>
<comment type="caution">
    <text evidence="7">The sequence shown here is derived from an EMBL/GenBank/DDBJ whole genome shotgun (WGS) entry which is preliminary data.</text>
</comment>
<evidence type="ECO:0000259" key="6">
    <source>
        <dbReference type="PROSITE" id="PS50045"/>
    </source>
</evidence>
<evidence type="ECO:0000313" key="7">
    <source>
        <dbReference type="EMBL" id="TDP57644.1"/>
    </source>
</evidence>
<dbReference type="EMBL" id="SNXO01000011">
    <property type="protein sequence ID" value="TDP57644.1"/>
    <property type="molecule type" value="Genomic_DNA"/>
</dbReference>
<dbReference type="Gene3D" id="1.10.8.60">
    <property type="match status" value="1"/>
</dbReference>
<dbReference type="InterPro" id="IPR003593">
    <property type="entry name" value="AAA+_ATPase"/>
</dbReference>
<protein>
    <submittedName>
        <fullName evidence="7">Sigma-54 interacting transcriptional regulator</fullName>
    </submittedName>
</protein>
<evidence type="ECO:0000256" key="4">
    <source>
        <dbReference type="ARBA" id="ARBA00023125"/>
    </source>
</evidence>
<name>A0A4R6Q5H6_9FIRM</name>
<dbReference type="GO" id="GO:0003677">
    <property type="term" value="F:DNA binding"/>
    <property type="evidence" value="ECO:0007669"/>
    <property type="project" value="UniProtKB-KW"/>
</dbReference>
<keyword evidence="8" id="KW-1185">Reference proteome</keyword>
<feature type="domain" description="Sigma-54 factor interaction" evidence="6">
    <location>
        <begin position="379"/>
        <end position="608"/>
    </location>
</feature>
<evidence type="ECO:0000256" key="3">
    <source>
        <dbReference type="ARBA" id="ARBA00023015"/>
    </source>
</evidence>
<evidence type="ECO:0000256" key="1">
    <source>
        <dbReference type="ARBA" id="ARBA00022741"/>
    </source>
</evidence>
<dbReference type="InterPro" id="IPR025662">
    <property type="entry name" value="Sigma_54_int_dom_ATP-bd_1"/>
</dbReference>
<dbReference type="Gene3D" id="1.10.10.60">
    <property type="entry name" value="Homeodomain-like"/>
    <property type="match status" value="1"/>
</dbReference>
<dbReference type="PROSITE" id="PS00675">
    <property type="entry name" value="SIGMA54_INTERACT_1"/>
    <property type="match status" value="1"/>
</dbReference>
<keyword evidence="4" id="KW-0238">DNA-binding</keyword>
<dbReference type="InterPro" id="IPR027417">
    <property type="entry name" value="P-loop_NTPase"/>
</dbReference>
<dbReference type="PROSITE" id="PS00676">
    <property type="entry name" value="SIGMA54_INTERACT_2"/>
    <property type="match status" value="1"/>
</dbReference>
<dbReference type="Pfam" id="PF00158">
    <property type="entry name" value="Sigma54_activat"/>
    <property type="match status" value="1"/>
</dbReference>
<dbReference type="InterPro" id="IPR009057">
    <property type="entry name" value="Homeodomain-like_sf"/>
</dbReference>